<protein>
    <recommendedName>
        <fullName evidence="4">Protein kinase domain-containing protein</fullName>
    </recommendedName>
</protein>
<dbReference type="PROSITE" id="PS00107">
    <property type="entry name" value="PROTEIN_KINASE_ATP"/>
    <property type="match status" value="1"/>
</dbReference>
<dbReference type="Gene3D" id="3.30.200.20">
    <property type="entry name" value="Phosphorylase Kinase, domain 1"/>
    <property type="match status" value="1"/>
</dbReference>
<dbReference type="PROSITE" id="PS50012">
    <property type="entry name" value="RCC1_3"/>
    <property type="match status" value="2"/>
</dbReference>
<evidence type="ECO:0000313" key="5">
    <source>
        <dbReference type="EMBL" id="CAD7648561.1"/>
    </source>
</evidence>
<feature type="binding site" evidence="3">
    <location>
        <position position="194"/>
    </location>
    <ligand>
        <name>ATP</name>
        <dbReference type="ChEBI" id="CHEBI:30616"/>
    </ligand>
</feature>
<feature type="domain" description="Protein kinase" evidence="4">
    <location>
        <begin position="165"/>
        <end position="230"/>
    </location>
</feature>
<keyword evidence="3" id="KW-0547">Nucleotide-binding</keyword>
<dbReference type="Pfam" id="PF00069">
    <property type="entry name" value="Pkinase"/>
    <property type="match status" value="1"/>
</dbReference>
<name>A0A7R9LWC5_9ACAR</name>
<dbReference type="AlphaFoldDB" id="A0A7R9LWC5"/>
<evidence type="ECO:0000259" key="4">
    <source>
        <dbReference type="PROSITE" id="PS50011"/>
    </source>
</evidence>
<dbReference type="Proteomes" id="UP000728032">
    <property type="component" value="Unassembled WGS sequence"/>
</dbReference>
<dbReference type="SUPFAM" id="SSF56112">
    <property type="entry name" value="Protein kinase-like (PK-like)"/>
    <property type="match status" value="1"/>
</dbReference>
<feature type="repeat" description="RCC1" evidence="2">
    <location>
        <begin position="17"/>
        <end position="68"/>
    </location>
</feature>
<evidence type="ECO:0000256" key="1">
    <source>
        <dbReference type="ARBA" id="ARBA00022737"/>
    </source>
</evidence>
<dbReference type="Pfam" id="PF00415">
    <property type="entry name" value="RCC1"/>
    <property type="match status" value="2"/>
</dbReference>
<dbReference type="OrthoDB" id="6418191at2759"/>
<proteinExistence type="predicted"/>
<dbReference type="InterPro" id="IPR000408">
    <property type="entry name" value="Reg_chr_condens"/>
</dbReference>
<keyword evidence="3" id="KW-0067">ATP-binding</keyword>
<dbReference type="InterPro" id="IPR000719">
    <property type="entry name" value="Prot_kinase_dom"/>
</dbReference>
<evidence type="ECO:0000256" key="2">
    <source>
        <dbReference type="PROSITE-ProRule" id="PRU00235"/>
    </source>
</evidence>
<accession>A0A7R9LWC5</accession>
<dbReference type="SUPFAM" id="SSF50985">
    <property type="entry name" value="RCC1/BLIP-II"/>
    <property type="match status" value="1"/>
</dbReference>
<dbReference type="InterPro" id="IPR017441">
    <property type="entry name" value="Protein_kinase_ATP_BS"/>
</dbReference>
<dbReference type="EMBL" id="CAJPVJ010003215">
    <property type="protein sequence ID" value="CAG2167312.1"/>
    <property type="molecule type" value="Genomic_DNA"/>
</dbReference>
<dbReference type="EMBL" id="OC918040">
    <property type="protein sequence ID" value="CAD7648561.1"/>
    <property type="molecule type" value="Genomic_DNA"/>
</dbReference>
<dbReference type="GO" id="GO:0004672">
    <property type="term" value="F:protein kinase activity"/>
    <property type="evidence" value="ECO:0007669"/>
    <property type="project" value="InterPro"/>
</dbReference>
<dbReference type="PROSITE" id="PS00626">
    <property type="entry name" value="RCC1_2"/>
    <property type="match status" value="1"/>
</dbReference>
<dbReference type="InterPro" id="IPR011009">
    <property type="entry name" value="Kinase-like_dom_sf"/>
</dbReference>
<keyword evidence="1" id="KW-0677">Repeat</keyword>
<sequence length="230" mass="25796">MFDDHIGHNILFVTFDDCVYGLGSNSEGQLGLGHNKPVEKPVEVSQLCHKNIHQFINGWDFVLAVNTDNNVIFSFGCNDWGQLGRDVDRDGYHYHKPDTVIVSTIGLIISQISCGKQHTIVLTTCGQLLGWVAIGCDGQVVMWGMVLAKSETNNISNNFTFENSFDVITKLGEGGYGQVYKVQNKCDEQYYALKICPLEGLTEKEKQNVLKETQSLVKLRSEFVIEYNYS</sequence>
<dbReference type="InterPro" id="IPR009091">
    <property type="entry name" value="RCC1/BLIP-II"/>
</dbReference>
<dbReference type="Gene3D" id="2.130.10.30">
    <property type="entry name" value="Regulator of chromosome condensation 1/beta-lactamase-inhibitor protein II"/>
    <property type="match status" value="1"/>
</dbReference>
<dbReference type="InterPro" id="IPR051210">
    <property type="entry name" value="Ub_ligase/GEF_domain"/>
</dbReference>
<dbReference type="PANTHER" id="PTHR22870">
    <property type="entry name" value="REGULATOR OF CHROMOSOME CONDENSATION"/>
    <property type="match status" value="1"/>
</dbReference>
<dbReference type="PROSITE" id="PS50011">
    <property type="entry name" value="PROTEIN_KINASE_DOM"/>
    <property type="match status" value="1"/>
</dbReference>
<keyword evidence="6" id="KW-1185">Reference proteome</keyword>
<evidence type="ECO:0000256" key="3">
    <source>
        <dbReference type="PROSITE-ProRule" id="PRU10141"/>
    </source>
</evidence>
<dbReference type="GO" id="GO:0005524">
    <property type="term" value="F:ATP binding"/>
    <property type="evidence" value="ECO:0007669"/>
    <property type="project" value="UniProtKB-UniRule"/>
</dbReference>
<feature type="repeat" description="RCC1" evidence="2">
    <location>
        <begin position="70"/>
        <end position="125"/>
    </location>
</feature>
<reference evidence="5" key="1">
    <citation type="submission" date="2020-11" db="EMBL/GenBank/DDBJ databases">
        <authorList>
            <person name="Tran Van P."/>
        </authorList>
    </citation>
    <scope>NUCLEOTIDE SEQUENCE</scope>
</reference>
<evidence type="ECO:0000313" key="6">
    <source>
        <dbReference type="Proteomes" id="UP000728032"/>
    </source>
</evidence>
<organism evidence="5">
    <name type="scientific">Oppiella nova</name>
    <dbReference type="NCBI Taxonomy" id="334625"/>
    <lineage>
        <taxon>Eukaryota</taxon>
        <taxon>Metazoa</taxon>
        <taxon>Ecdysozoa</taxon>
        <taxon>Arthropoda</taxon>
        <taxon>Chelicerata</taxon>
        <taxon>Arachnida</taxon>
        <taxon>Acari</taxon>
        <taxon>Acariformes</taxon>
        <taxon>Sarcoptiformes</taxon>
        <taxon>Oribatida</taxon>
        <taxon>Brachypylina</taxon>
        <taxon>Oppioidea</taxon>
        <taxon>Oppiidae</taxon>
        <taxon>Oppiella</taxon>
    </lineage>
</organism>
<dbReference type="PANTHER" id="PTHR22870:SF466">
    <property type="entry name" value="ANKYRIN REPEAT-CONTAINING PROTEIN"/>
    <property type="match status" value="1"/>
</dbReference>
<dbReference type="PRINTS" id="PR00633">
    <property type="entry name" value="RCCNDNSATION"/>
</dbReference>
<gene>
    <name evidence="5" type="ORF">ONB1V03_LOCUS6820</name>
</gene>